<accession>A0A8B6F8L7</accession>
<sequence length="1237" mass="142160">MDTDMLSSPLRNAISREVSNAISTSQQDLLNSINGIMDSKLTNLQTTLQESQQEISQTQMAKMEETLTDNYTFQRKGNENQFKYGVKVLTKLKEAKSSLEVHDLTRATVQNAKSRISEGIDIVQERQKLIKLADSSQLGWKVVNEYVANPITEDSEDERKMLRAQSRAERKSKAEKTKKSIKPRQVPYARNADKDDSFKPGKCFNCGKRGHWADNCPDRKQKISNSLYLSNLDSSSLFCSSDDNFYCNNFKIRNTNEKVSITIDCLQTVDLVTYVEKPVSPVGRLKNAIDEWRLITDDGLGGGKDFESCQKSSQFVKFQLQKLGFLIAHEKCVWDPCQKLKWLGFIWNTETGRIFVSPERIDKAEQTVNYILSEIGRGKVLLKARILAGIVGQLISMQIVFGDLVRLRTRFLYACVNGRASWEASVKITSEAIDELEFWRVSCRARNSKGVNISTVNFHDNFDVDLFCDASDVGFGGFCSTYDRTEVFGNWVGNEPFESSTWRELECVKRVLYTQDSLLENKLVRVNSDNQNVARILTVGSRNLSLQKTAINILESCEQKNINIQTRWVPRAQNVYADQLSRYTDHDDWSLNDETFSFLNNIWGPCSIDRFATHYNTHCSRFNSVIWCPGTEAVDSFSQYWGNDNNWLVPPPSLIAKTVNKMCNERANGLGLRQHVVEIVEKSTVGCSGELGKLAEKISKDTIQEAKRLYTEMQLRTSDFETVDLMFDKSSYKAKTAVRISKETRRILMKSPHQRTDEEVFRAQIALGNIKDIAQYPFRMQREIAKFGEYESFGGRRIILRQGHPPSASYFVLSGEMFELIYETSDGKPKLGQSIVKGDEFGEKAIVDDTLRECTVITKEPTELLSLKKKHFRRIFMLGGGLCVLDSEQKQFLRHLPYMKGFPIDKLEENSEKVKTQYFKKGDMITDDTRYFPWLILVKTGSVFIYKRLKKIVPLHSNRKETVSHVTDQKKKPETQSSLTRRQMLNDIHIPVRTNVEIDPNVVEEKPGQPKKFIHPSDRHSESSKDSQDRQQNNDTENNKYSFHSIQDQLLKRTTPPHFEPLRSATSRGSISSGLTGVESTINNVQLGDGQKSIHENDDDDVKVHQHFWEKARSKADRQHAEESNTDIVHVHTITNGQIFGLDDIMVDKRTDQRQNFSVFSGGADVIFIDKYFFKENMTERFRTKLVKYFCPYPSDEELQEKLQTEVDWNEYRVRTLNNTLFLLEKESRLRKSQNFF</sequence>
<dbReference type="EMBL" id="UYJE01006317">
    <property type="protein sequence ID" value="VDI44889.1"/>
    <property type="molecule type" value="Genomic_DNA"/>
</dbReference>
<dbReference type="InterPro" id="IPR052055">
    <property type="entry name" value="Hepadnavirus_pol/RT"/>
</dbReference>
<dbReference type="InterPro" id="IPR001878">
    <property type="entry name" value="Znf_CCHC"/>
</dbReference>
<dbReference type="SUPFAM" id="SSF57756">
    <property type="entry name" value="Retrovirus zinc finger-like domains"/>
    <property type="match status" value="1"/>
</dbReference>
<evidence type="ECO:0000259" key="3">
    <source>
        <dbReference type="PROSITE" id="PS50042"/>
    </source>
</evidence>
<evidence type="ECO:0000256" key="1">
    <source>
        <dbReference type="PROSITE-ProRule" id="PRU00047"/>
    </source>
</evidence>
<feature type="domain" description="CCHC-type" evidence="4">
    <location>
        <begin position="202"/>
        <end position="218"/>
    </location>
</feature>
<keyword evidence="6" id="KW-1185">Reference proteome</keyword>
<feature type="region of interest" description="Disordered" evidence="2">
    <location>
        <begin position="155"/>
        <end position="194"/>
    </location>
</feature>
<dbReference type="Pfam" id="PF00098">
    <property type="entry name" value="zf-CCHC"/>
    <property type="match status" value="1"/>
</dbReference>
<keyword evidence="1" id="KW-0862">Zinc</keyword>
<dbReference type="Gene3D" id="2.60.120.10">
    <property type="entry name" value="Jelly Rolls"/>
    <property type="match status" value="1"/>
</dbReference>
<dbReference type="InterPro" id="IPR036875">
    <property type="entry name" value="Znf_CCHC_sf"/>
</dbReference>
<dbReference type="GO" id="GO:0008270">
    <property type="term" value="F:zinc ion binding"/>
    <property type="evidence" value="ECO:0007669"/>
    <property type="project" value="UniProtKB-KW"/>
</dbReference>
<feature type="compositionally biased region" description="Basic and acidic residues" evidence="2">
    <location>
        <begin position="157"/>
        <end position="178"/>
    </location>
</feature>
<protein>
    <recommendedName>
        <fullName evidence="7">Cyclic nucleotide-binding domain-containing protein</fullName>
    </recommendedName>
</protein>
<evidence type="ECO:0000313" key="6">
    <source>
        <dbReference type="Proteomes" id="UP000596742"/>
    </source>
</evidence>
<dbReference type="Proteomes" id="UP000596742">
    <property type="component" value="Unassembled WGS sequence"/>
</dbReference>
<feature type="region of interest" description="Disordered" evidence="2">
    <location>
        <begin position="1056"/>
        <end position="1077"/>
    </location>
</feature>
<dbReference type="InterPro" id="IPR000595">
    <property type="entry name" value="cNMP-bd_dom"/>
</dbReference>
<dbReference type="CDD" id="cd09275">
    <property type="entry name" value="RNase_HI_RT_DIRS1"/>
    <property type="match status" value="1"/>
</dbReference>
<feature type="domain" description="Cyclic nucleotide-binding" evidence="3">
    <location>
        <begin position="799"/>
        <end position="877"/>
    </location>
</feature>
<dbReference type="SUPFAM" id="SSF51206">
    <property type="entry name" value="cAMP-binding domain-like"/>
    <property type="match status" value="2"/>
</dbReference>
<dbReference type="CDD" id="cd00038">
    <property type="entry name" value="CAP_ED"/>
    <property type="match status" value="1"/>
</dbReference>
<feature type="compositionally biased region" description="Basic and acidic residues" evidence="2">
    <location>
        <begin position="959"/>
        <end position="974"/>
    </location>
</feature>
<dbReference type="PROSITE" id="PS50042">
    <property type="entry name" value="CNMP_BINDING_3"/>
    <property type="match status" value="1"/>
</dbReference>
<organism evidence="5 6">
    <name type="scientific">Mytilus galloprovincialis</name>
    <name type="common">Mediterranean mussel</name>
    <dbReference type="NCBI Taxonomy" id="29158"/>
    <lineage>
        <taxon>Eukaryota</taxon>
        <taxon>Metazoa</taxon>
        <taxon>Spiralia</taxon>
        <taxon>Lophotrochozoa</taxon>
        <taxon>Mollusca</taxon>
        <taxon>Bivalvia</taxon>
        <taxon>Autobranchia</taxon>
        <taxon>Pteriomorphia</taxon>
        <taxon>Mytilida</taxon>
        <taxon>Mytiloidea</taxon>
        <taxon>Mytilidae</taxon>
        <taxon>Mytilinae</taxon>
        <taxon>Mytilus</taxon>
    </lineage>
</organism>
<feature type="region of interest" description="Disordered" evidence="2">
    <location>
        <begin position="998"/>
        <end position="1040"/>
    </location>
</feature>
<dbReference type="GO" id="GO:0003676">
    <property type="term" value="F:nucleic acid binding"/>
    <property type="evidence" value="ECO:0007669"/>
    <property type="project" value="InterPro"/>
</dbReference>
<dbReference type="PANTHER" id="PTHR33050:SF7">
    <property type="entry name" value="RIBONUCLEASE H"/>
    <property type="match status" value="1"/>
</dbReference>
<dbReference type="SUPFAM" id="SSF56672">
    <property type="entry name" value="DNA/RNA polymerases"/>
    <property type="match status" value="1"/>
</dbReference>
<evidence type="ECO:0000313" key="5">
    <source>
        <dbReference type="EMBL" id="VDI44889.1"/>
    </source>
</evidence>
<evidence type="ECO:0000256" key="2">
    <source>
        <dbReference type="SAM" id="MobiDB-lite"/>
    </source>
</evidence>
<dbReference type="OrthoDB" id="166212at2759"/>
<feature type="compositionally biased region" description="Polar residues" evidence="2">
    <location>
        <begin position="1064"/>
        <end position="1077"/>
    </location>
</feature>
<feature type="compositionally biased region" description="Basic and acidic residues" evidence="2">
    <location>
        <begin position="1015"/>
        <end position="1029"/>
    </location>
</feature>
<comment type="caution">
    <text evidence="5">The sequence shown here is derived from an EMBL/GenBank/DDBJ whole genome shotgun (WGS) entry which is preliminary data.</text>
</comment>
<feature type="region of interest" description="Disordered" evidence="2">
    <location>
        <begin position="959"/>
        <end position="986"/>
    </location>
</feature>
<dbReference type="PROSITE" id="PS50158">
    <property type="entry name" value="ZF_CCHC"/>
    <property type="match status" value="1"/>
</dbReference>
<dbReference type="InterPro" id="IPR018490">
    <property type="entry name" value="cNMP-bd_dom_sf"/>
</dbReference>
<proteinExistence type="predicted"/>
<reference evidence="5" key="1">
    <citation type="submission" date="2018-11" db="EMBL/GenBank/DDBJ databases">
        <authorList>
            <person name="Alioto T."/>
            <person name="Alioto T."/>
        </authorList>
    </citation>
    <scope>NUCLEOTIDE SEQUENCE</scope>
</reference>
<evidence type="ECO:0000259" key="4">
    <source>
        <dbReference type="PROSITE" id="PS50158"/>
    </source>
</evidence>
<gene>
    <name evidence="5" type="ORF">MGAL_10B000869</name>
</gene>
<dbReference type="SMART" id="SM00343">
    <property type="entry name" value="ZnF_C2HC"/>
    <property type="match status" value="1"/>
</dbReference>
<name>A0A8B6F8L7_MYTGA</name>
<dbReference type="Pfam" id="PF00027">
    <property type="entry name" value="cNMP_binding"/>
    <property type="match status" value="1"/>
</dbReference>
<evidence type="ECO:0008006" key="7">
    <source>
        <dbReference type="Google" id="ProtNLM"/>
    </source>
</evidence>
<dbReference type="AlphaFoldDB" id="A0A8B6F8L7"/>
<feature type="compositionally biased region" description="Polar residues" evidence="2">
    <location>
        <begin position="1030"/>
        <end position="1040"/>
    </location>
</feature>
<dbReference type="Gene3D" id="4.10.60.10">
    <property type="entry name" value="Zinc finger, CCHC-type"/>
    <property type="match status" value="1"/>
</dbReference>
<keyword evidence="1" id="KW-0863">Zinc-finger</keyword>
<dbReference type="InterPro" id="IPR043502">
    <property type="entry name" value="DNA/RNA_pol_sf"/>
</dbReference>
<dbReference type="PANTHER" id="PTHR33050">
    <property type="entry name" value="REVERSE TRANSCRIPTASE DOMAIN-CONTAINING PROTEIN"/>
    <property type="match status" value="1"/>
</dbReference>
<dbReference type="InterPro" id="IPR014710">
    <property type="entry name" value="RmlC-like_jellyroll"/>
</dbReference>
<keyword evidence="1" id="KW-0479">Metal-binding</keyword>